<evidence type="ECO:0000313" key="4">
    <source>
        <dbReference type="Proteomes" id="UP000001225"/>
    </source>
</evidence>
<evidence type="ECO:0000313" key="3">
    <source>
        <dbReference type="EMBL" id="CAP43521.1"/>
    </source>
</evidence>
<protein>
    <recommendedName>
        <fullName evidence="5">Secreted protein</fullName>
    </recommendedName>
</protein>
<gene>
    <name evidence="3" type="ordered locus">Bpet3179</name>
</gene>
<proteinExistence type="predicted"/>
<feature type="signal peptide" evidence="2">
    <location>
        <begin position="1"/>
        <end position="24"/>
    </location>
</feature>
<dbReference type="AlphaFoldDB" id="A9IUB1"/>
<name>A9IUB1_BORPD</name>
<sequence length="103" mass="10926">MKKTALSSLAVLACLLGALGTAQAQQAREYSFPSHDGSKSPPSTLRITEQGSAAPAPVVRDTPESVAQYQRCRNKVDREAVSNTELQAGVAGCLKELEARRGQ</sequence>
<organism evidence="3 4">
    <name type="scientific">Bordetella petrii (strain ATCC BAA-461 / DSM 12804 / CCUG 43448 / CIP 107267 / Se-1111R)</name>
    <dbReference type="NCBI Taxonomy" id="340100"/>
    <lineage>
        <taxon>Bacteria</taxon>
        <taxon>Pseudomonadati</taxon>
        <taxon>Pseudomonadota</taxon>
        <taxon>Betaproteobacteria</taxon>
        <taxon>Burkholderiales</taxon>
        <taxon>Alcaligenaceae</taxon>
        <taxon>Bordetella</taxon>
    </lineage>
</organism>
<feature type="region of interest" description="Disordered" evidence="1">
    <location>
        <begin position="26"/>
        <end position="65"/>
    </location>
</feature>
<evidence type="ECO:0000256" key="2">
    <source>
        <dbReference type="SAM" id="SignalP"/>
    </source>
</evidence>
<evidence type="ECO:0000256" key="1">
    <source>
        <dbReference type="SAM" id="MobiDB-lite"/>
    </source>
</evidence>
<keyword evidence="4" id="KW-1185">Reference proteome</keyword>
<feature type="chain" id="PRO_5002739761" description="Secreted protein" evidence="2">
    <location>
        <begin position="25"/>
        <end position="103"/>
    </location>
</feature>
<dbReference type="Proteomes" id="UP000001225">
    <property type="component" value="Chromosome"/>
</dbReference>
<dbReference type="KEGG" id="bpt:Bpet3179"/>
<dbReference type="EMBL" id="AM902716">
    <property type="protein sequence ID" value="CAP43521.1"/>
    <property type="molecule type" value="Genomic_DNA"/>
</dbReference>
<keyword evidence="2" id="KW-0732">Signal</keyword>
<feature type="compositionally biased region" description="Polar residues" evidence="1">
    <location>
        <begin position="40"/>
        <end position="51"/>
    </location>
</feature>
<dbReference type="STRING" id="94624.Bpet3179"/>
<accession>A9IUB1</accession>
<evidence type="ECO:0008006" key="5">
    <source>
        <dbReference type="Google" id="ProtNLM"/>
    </source>
</evidence>
<reference evidence="3 4" key="1">
    <citation type="journal article" date="2008" name="BMC Genomics">
        <title>The missing link: Bordetella petrii is endowed with both the metabolic versatility of environmental bacteria and virulence traits of pathogenic Bordetellae.</title>
        <authorList>
            <person name="Gross R."/>
            <person name="Guzman C.A."/>
            <person name="Sebaihia M."/>
            <person name="Martins Dos Santos V.A."/>
            <person name="Pieper D.H."/>
            <person name="Koebnik R."/>
            <person name="Lechner M."/>
            <person name="Bartels D."/>
            <person name="Buhrmester J."/>
            <person name="Choudhuri J.V."/>
            <person name="Ebensen T."/>
            <person name="Gaigalat L."/>
            <person name="Herrmann S."/>
            <person name="Khachane A.N."/>
            <person name="Larisch C."/>
            <person name="Link S."/>
            <person name="Linke B."/>
            <person name="Meyer F."/>
            <person name="Mormann S."/>
            <person name="Nakunst D."/>
            <person name="Rueckert C."/>
            <person name="Schneiker-Bekel S."/>
            <person name="Schulze K."/>
            <person name="Vorhoelter F.J."/>
            <person name="Yevsa T."/>
            <person name="Engle J.T."/>
            <person name="Goldman W.E."/>
            <person name="Puehler A."/>
            <person name="Goebel U.B."/>
            <person name="Goesmann A."/>
            <person name="Bloecker H."/>
            <person name="Kaiser O."/>
            <person name="Martinez-Arias R."/>
        </authorList>
    </citation>
    <scope>NUCLEOTIDE SEQUENCE [LARGE SCALE GENOMIC DNA]</scope>
    <source>
        <strain evidence="4">ATCC BAA-461 / DSM 12804 / CCUG 43448 / CIP 107267 / Se-1111R</strain>
    </source>
</reference>